<evidence type="ECO:0000256" key="1">
    <source>
        <dbReference type="ARBA" id="ARBA00022962"/>
    </source>
</evidence>
<dbReference type="eggNOG" id="COG0512">
    <property type="taxonomic scope" value="Bacteria"/>
</dbReference>
<dbReference type="PANTHER" id="PTHR43418">
    <property type="entry name" value="MULTIFUNCTIONAL TRYPTOPHAN BIOSYNTHESIS PROTEIN-RELATED"/>
    <property type="match status" value="1"/>
</dbReference>
<dbReference type="HOGENOM" id="CLU_014340_1_3_9"/>
<dbReference type="InterPro" id="IPR029062">
    <property type="entry name" value="Class_I_gatase-like"/>
</dbReference>
<sequence>MILLIDNYDSFSYNVYQQIAALNKDIIVYRNDAITPDVIEQLAPAKIVLSPGPKYPSDAGICEAVIRRFGPRIPILGICLGHQAICEVYGATIRHAKQLMHGKQSTIQIQARDPLFVGLSNTIKVARYHSLIADHLPEILIVTATDDLGEVMAVRHREYPVFGVQFHPESILTPDGSTIMENFICKL</sequence>
<dbReference type="GO" id="GO:0016740">
    <property type="term" value="F:transferase activity"/>
    <property type="evidence" value="ECO:0007669"/>
    <property type="project" value="UniProtKB-KW"/>
</dbReference>
<dbReference type="FunFam" id="3.40.50.880:FF:000003">
    <property type="entry name" value="Anthranilate synthase component II"/>
    <property type="match status" value="1"/>
</dbReference>
<dbReference type="Pfam" id="PF00117">
    <property type="entry name" value="GATase"/>
    <property type="match status" value="1"/>
</dbReference>
<protein>
    <submittedName>
        <fullName evidence="3">Glutamine amidotransferase, class I</fullName>
    </submittedName>
</protein>
<dbReference type="InterPro" id="IPR006221">
    <property type="entry name" value="TrpG/PapA_dom"/>
</dbReference>
<dbReference type="STRING" id="887929.HMP0721_0655"/>
<dbReference type="SUPFAM" id="SSF52317">
    <property type="entry name" value="Class I glutamine amidotransferase-like"/>
    <property type="match status" value="1"/>
</dbReference>
<dbReference type="PRINTS" id="PR00097">
    <property type="entry name" value="ANTSNTHASEII"/>
</dbReference>
<evidence type="ECO:0000259" key="2">
    <source>
        <dbReference type="Pfam" id="PF00117"/>
    </source>
</evidence>
<gene>
    <name evidence="3" type="ORF">HMP0721_0655</name>
</gene>
<dbReference type="InterPro" id="IPR017926">
    <property type="entry name" value="GATASE"/>
</dbReference>
<dbReference type="GO" id="GO:0004049">
    <property type="term" value="F:anthranilate synthase activity"/>
    <property type="evidence" value="ECO:0007669"/>
    <property type="project" value="TreeGrafter"/>
</dbReference>
<dbReference type="PANTHER" id="PTHR43418:SF4">
    <property type="entry name" value="MULTIFUNCTIONAL TRYPTOPHAN BIOSYNTHESIS PROTEIN"/>
    <property type="match status" value="1"/>
</dbReference>
<reference evidence="3 4" key="1">
    <citation type="submission" date="2010-12" db="EMBL/GenBank/DDBJ databases">
        <authorList>
            <person name="Muzny D."/>
            <person name="Qin X."/>
            <person name="Deng J."/>
            <person name="Jiang H."/>
            <person name="Liu Y."/>
            <person name="Qu J."/>
            <person name="Song X.-Z."/>
            <person name="Zhang L."/>
            <person name="Thornton R."/>
            <person name="Coyle M."/>
            <person name="Francisco L."/>
            <person name="Jackson L."/>
            <person name="Javaid M."/>
            <person name="Korchina V."/>
            <person name="Kovar C."/>
            <person name="Mata R."/>
            <person name="Mathew T."/>
            <person name="Ngo R."/>
            <person name="Nguyen L."/>
            <person name="Nguyen N."/>
            <person name="Okwuonu G."/>
            <person name="Ongeri F."/>
            <person name="Pham C."/>
            <person name="Simmons D."/>
            <person name="Wilczek-Boney K."/>
            <person name="Hale W."/>
            <person name="Jakkamsetti A."/>
            <person name="Pham P."/>
            <person name="Ruth R."/>
            <person name="San Lucas F."/>
            <person name="Warren J."/>
            <person name="Zhang J."/>
            <person name="Zhao Z."/>
            <person name="Zhou C."/>
            <person name="Zhu D."/>
            <person name="Lee S."/>
            <person name="Bess C."/>
            <person name="Blankenburg K."/>
            <person name="Forbes L."/>
            <person name="Fu Q."/>
            <person name="Gubbala S."/>
            <person name="Hirani K."/>
            <person name="Jayaseelan J.C."/>
            <person name="Lara F."/>
            <person name="Munidasa M."/>
            <person name="Palculict T."/>
            <person name="Patil S."/>
            <person name="Pu L.-L."/>
            <person name="Saada N."/>
            <person name="Tang L."/>
            <person name="Weissenberger G."/>
            <person name="Zhu Y."/>
            <person name="Hemphill L."/>
            <person name="Shang Y."/>
            <person name="Youmans B."/>
            <person name="Ayvaz T."/>
            <person name="Ross M."/>
            <person name="Santibanez J."/>
            <person name="Aqrawi P."/>
            <person name="Gross S."/>
            <person name="Joshi V."/>
            <person name="Fowler G."/>
            <person name="Nazareth L."/>
            <person name="Reid J."/>
            <person name="Worley K."/>
            <person name="Petrosino J."/>
            <person name="Highlander S."/>
            <person name="Gibbs R."/>
        </authorList>
    </citation>
    <scope>NUCLEOTIDE SEQUENCE [LARGE SCALE GENOMIC DNA]</scope>
    <source>
        <strain evidence="3 4">ATCC 23263</strain>
    </source>
</reference>
<dbReference type="AlphaFoldDB" id="E6MF72"/>
<dbReference type="PROSITE" id="PS51273">
    <property type="entry name" value="GATASE_TYPE_1"/>
    <property type="match status" value="1"/>
</dbReference>
<dbReference type="Gene3D" id="3.40.50.880">
    <property type="match status" value="1"/>
</dbReference>
<dbReference type="NCBIfam" id="TIGR00566">
    <property type="entry name" value="trpG_papA"/>
    <property type="match status" value="1"/>
</dbReference>
<dbReference type="EMBL" id="AEQN01000011">
    <property type="protein sequence ID" value="EFV02232.1"/>
    <property type="molecule type" value="Genomic_DNA"/>
</dbReference>
<feature type="domain" description="Glutamine amidotransferase" evidence="2">
    <location>
        <begin position="3"/>
        <end position="186"/>
    </location>
</feature>
<dbReference type="CDD" id="cd01743">
    <property type="entry name" value="GATase1_Anthranilate_Synthase"/>
    <property type="match status" value="1"/>
</dbReference>
<evidence type="ECO:0000313" key="4">
    <source>
        <dbReference type="Proteomes" id="UP000004754"/>
    </source>
</evidence>
<keyword evidence="3" id="KW-0808">Transferase</keyword>
<accession>E6MF72</accession>
<comment type="caution">
    <text evidence="3">The sequence shown here is derived from an EMBL/GenBank/DDBJ whole genome shotgun (WGS) entry which is preliminary data.</text>
</comment>
<evidence type="ECO:0000313" key="3">
    <source>
        <dbReference type="EMBL" id="EFV02232.1"/>
    </source>
</evidence>
<dbReference type="RefSeq" id="WP_006598077.1">
    <property type="nucleotide sequence ID" value="NZ_GL622359.1"/>
</dbReference>
<dbReference type="OrthoDB" id="9804328at2"/>
<dbReference type="PRINTS" id="PR00096">
    <property type="entry name" value="GATASE"/>
</dbReference>
<dbReference type="Proteomes" id="UP000004754">
    <property type="component" value="Unassembled WGS sequence"/>
</dbReference>
<dbReference type="InterPro" id="IPR050472">
    <property type="entry name" value="Anth_synth/Amidotransfase"/>
</dbReference>
<dbReference type="GO" id="GO:0000162">
    <property type="term" value="P:L-tryptophan biosynthetic process"/>
    <property type="evidence" value="ECO:0007669"/>
    <property type="project" value="TreeGrafter"/>
</dbReference>
<organism evidence="3 4">
    <name type="scientific">Pseudoramibacter alactolyticus ATCC 23263</name>
    <dbReference type="NCBI Taxonomy" id="887929"/>
    <lineage>
        <taxon>Bacteria</taxon>
        <taxon>Bacillati</taxon>
        <taxon>Bacillota</taxon>
        <taxon>Clostridia</taxon>
        <taxon>Eubacteriales</taxon>
        <taxon>Eubacteriaceae</taxon>
        <taxon>Pseudoramibacter</taxon>
    </lineage>
</organism>
<proteinExistence type="predicted"/>
<keyword evidence="1 3" id="KW-0315">Glutamine amidotransferase</keyword>
<name>E6MF72_9FIRM</name>
<keyword evidence="4" id="KW-1185">Reference proteome</keyword>
<dbReference type="GO" id="GO:0005829">
    <property type="term" value="C:cytosol"/>
    <property type="evidence" value="ECO:0007669"/>
    <property type="project" value="TreeGrafter"/>
</dbReference>